<dbReference type="PANTHER" id="PTHR24104:SF25">
    <property type="entry name" value="PROTEIN LIN-41"/>
    <property type="match status" value="1"/>
</dbReference>
<evidence type="ECO:0000256" key="1">
    <source>
        <dbReference type="ARBA" id="ARBA00022737"/>
    </source>
</evidence>
<reference evidence="2" key="1">
    <citation type="submission" date="2018-05" db="EMBL/GenBank/DDBJ databases">
        <authorList>
            <person name="Lanie J.A."/>
            <person name="Ng W.-L."/>
            <person name="Kazmierczak K.M."/>
            <person name="Andrzejewski T.M."/>
            <person name="Davidsen T.M."/>
            <person name="Wayne K.J."/>
            <person name="Tettelin H."/>
            <person name="Glass J.I."/>
            <person name="Rusch D."/>
            <person name="Podicherti R."/>
            <person name="Tsui H.-C.T."/>
            <person name="Winkler M.E."/>
        </authorList>
    </citation>
    <scope>NUCLEOTIDE SEQUENCE</scope>
</reference>
<evidence type="ECO:0000313" key="2">
    <source>
        <dbReference type="EMBL" id="SVA01146.1"/>
    </source>
</evidence>
<gene>
    <name evidence="2" type="ORF">METZ01_LOCUS54000</name>
</gene>
<dbReference type="SUPFAM" id="SSF101898">
    <property type="entry name" value="NHL repeat"/>
    <property type="match status" value="1"/>
</dbReference>
<dbReference type="EMBL" id="UINC01002874">
    <property type="protein sequence ID" value="SVA01146.1"/>
    <property type="molecule type" value="Genomic_DNA"/>
</dbReference>
<dbReference type="Pfam" id="PF01436">
    <property type="entry name" value="NHL"/>
    <property type="match status" value="2"/>
</dbReference>
<organism evidence="2">
    <name type="scientific">marine metagenome</name>
    <dbReference type="NCBI Taxonomy" id="408172"/>
    <lineage>
        <taxon>unclassified sequences</taxon>
        <taxon>metagenomes</taxon>
        <taxon>ecological metagenomes</taxon>
    </lineage>
</organism>
<proteinExistence type="predicted"/>
<protein>
    <recommendedName>
        <fullName evidence="3">Peptidylamidoglycolate lyase</fullName>
    </recommendedName>
</protein>
<dbReference type="InterPro" id="IPR050952">
    <property type="entry name" value="TRIM-NHL_E3_ligases"/>
</dbReference>
<dbReference type="GO" id="GO:0008270">
    <property type="term" value="F:zinc ion binding"/>
    <property type="evidence" value="ECO:0007669"/>
    <property type="project" value="UniProtKB-KW"/>
</dbReference>
<accession>A0A381SAU5</accession>
<dbReference type="PANTHER" id="PTHR24104">
    <property type="entry name" value="E3 UBIQUITIN-PROTEIN LIGASE NHLRC1-RELATED"/>
    <property type="match status" value="1"/>
</dbReference>
<dbReference type="PROSITE" id="PS51125">
    <property type="entry name" value="NHL"/>
    <property type="match status" value="2"/>
</dbReference>
<dbReference type="Gene3D" id="2.120.10.30">
    <property type="entry name" value="TolB, C-terminal domain"/>
    <property type="match status" value="1"/>
</dbReference>
<evidence type="ECO:0008006" key="3">
    <source>
        <dbReference type="Google" id="ProtNLM"/>
    </source>
</evidence>
<dbReference type="AlphaFoldDB" id="A0A381SAU5"/>
<keyword evidence="1" id="KW-0677">Repeat</keyword>
<dbReference type="InterPro" id="IPR001258">
    <property type="entry name" value="NHL_repeat"/>
</dbReference>
<sequence>MEDTLMEHVGSDSRTYSVDYDWLKLPNGWEAPMAAVTVDSKDRVYGFNRGENGVIIFDTDGNYLKHWEGVDFIFPHAIYADHEDYIWIVDRDAGQVLKYTTEGKQKLAIGRRGYRSNTGADNSVFSSDGYRDVVRAGEPFNLPAGVAVAPSGDVFVADGYANCRVHRFDAAGNHITSWGHPGSGEGEFLLPHGVTIDQNGSVLVSDRENNRIQEFDQEGRFLSEWATGLIGPALVWQDIDGVGFVPEHNGGNFSVLTPTGSPLARWGDEIYRSCHGAAGDSNGGIYFVQPVRGAHGRQIVKYSPI</sequence>
<dbReference type="InterPro" id="IPR011042">
    <property type="entry name" value="6-blade_b-propeller_TolB-like"/>
</dbReference>
<name>A0A381SAU5_9ZZZZ</name>